<evidence type="ECO:0000259" key="1">
    <source>
        <dbReference type="Pfam" id="PF13508"/>
    </source>
</evidence>
<comment type="caution">
    <text evidence="2">The sequence shown here is derived from an EMBL/GenBank/DDBJ whole genome shotgun (WGS) entry which is preliminary data.</text>
</comment>
<protein>
    <recommendedName>
        <fullName evidence="1">N-acetyltransferase domain-containing protein</fullName>
    </recommendedName>
</protein>
<dbReference type="AlphaFoldDB" id="A0A1Y1US51"/>
<dbReference type="PANTHER" id="PTHR42791:SF1">
    <property type="entry name" value="N-ACETYLTRANSFERASE DOMAIN-CONTAINING PROTEIN"/>
    <property type="match status" value="1"/>
</dbReference>
<dbReference type="SUPFAM" id="SSF55729">
    <property type="entry name" value="Acyl-CoA N-acyltransferases (Nat)"/>
    <property type="match status" value="1"/>
</dbReference>
<gene>
    <name evidence="2" type="ORF">BD324DRAFT_617370</name>
</gene>
<dbReference type="RefSeq" id="XP_021874119.1">
    <property type="nucleotide sequence ID" value="XM_022014918.1"/>
</dbReference>
<dbReference type="PANTHER" id="PTHR42791">
    <property type="entry name" value="GNAT FAMILY ACETYLTRANSFERASE"/>
    <property type="match status" value="1"/>
</dbReference>
<dbReference type="InterPro" id="IPR016181">
    <property type="entry name" value="Acyl_CoA_acyltransferase"/>
</dbReference>
<proteinExistence type="predicted"/>
<dbReference type="InterPro" id="IPR000182">
    <property type="entry name" value="GNAT_dom"/>
</dbReference>
<dbReference type="Gene3D" id="3.40.630.30">
    <property type="match status" value="1"/>
</dbReference>
<dbReference type="GO" id="GO:0016747">
    <property type="term" value="F:acyltransferase activity, transferring groups other than amino-acyl groups"/>
    <property type="evidence" value="ECO:0007669"/>
    <property type="project" value="InterPro"/>
</dbReference>
<dbReference type="OrthoDB" id="61113at2759"/>
<dbReference type="Pfam" id="PF13508">
    <property type="entry name" value="Acetyltransf_7"/>
    <property type="match status" value="1"/>
</dbReference>
<reference evidence="2 3" key="1">
    <citation type="submission" date="2017-03" db="EMBL/GenBank/DDBJ databases">
        <title>Widespread Adenine N6-methylation of Active Genes in Fungi.</title>
        <authorList>
            <consortium name="DOE Joint Genome Institute"/>
            <person name="Mondo S.J."/>
            <person name="Dannebaum R.O."/>
            <person name="Kuo R.C."/>
            <person name="Louie K.B."/>
            <person name="Bewick A.J."/>
            <person name="Labutti K."/>
            <person name="Haridas S."/>
            <person name="Kuo A."/>
            <person name="Salamov A."/>
            <person name="Ahrendt S.R."/>
            <person name="Lau R."/>
            <person name="Bowen B.P."/>
            <person name="Lipzen A."/>
            <person name="Sullivan W."/>
            <person name="Andreopoulos W.B."/>
            <person name="Clum A."/>
            <person name="Lindquist E."/>
            <person name="Daum C."/>
            <person name="Northen T.R."/>
            <person name="Ramamoorthy G."/>
            <person name="Schmitz R.J."/>
            <person name="Gryganskyi A."/>
            <person name="Culley D."/>
            <person name="Magnuson J."/>
            <person name="James T.Y."/>
            <person name="O'Malley M.A."/>
            <person name="Stajich J.E."/>
            <person name="Spatafora J.W."/>
            <person name="Visel A."/>
            <person name="Grigoriev I.V."/>
        </authorList>
    </citation>
    <scope>NUCLEOTIDE SEQUENCE [LARGE SCALE GENOMIC DNA]</scope>
    <source>
        <strain evidence="2 3">NRRL Y-17943</strain>
    </source>
</reference>
<dbReference type="InterPro" id="IPR052523">
    <property type="entry name" value="Trichothecene_AcTrans"/>
</dbReference>
<evidence type="ECO:0000313" key="2">
    <source>
        <dbReference type="EMBL" id="ORX40334.1"/>
    </source>
</evidence>
<sequence>MPISFTRTMTANRVRQLNAHTDADFDACLEVLLDGYADHKFMVACADADRETLRLTHQTSLTTMLALKRVYVTGDDEKTISSVMFVTPPQSQSAPPNLSVIKENPYKAQLEAKIPDYVKQWRSSKLGEAYKAFWPAMGGREAWDAAYVVSAIATKPSSRGQGQGTALINHVKSQAQAEGRSVIVASQSASTLGWFKKRGFEQLYEGRIELPKGGSVPLLGLRSAS</sequence>
<dbReference type="Proteomes" id="UP000193218">
    <property type="component" value="Unassembled WGS sequence"/>
</dbReference>
<feature type="domain" description="N-acetyltransferase" evidence="1">
    <location>
        <begin position="144"/>
        <end position="202"/>
    </location>
</feature>
<dbReference type="EMBL" id="NBSH01000002">
    <property type="protein sequence ID" value="ORX40334.1"/>
    <property type="molecule type" value="Genomic_DNA"/>
</dbReference>
<evidence type="ECO:0000313" key="3">
    <source>
        <dbReference type="Proteomes" id="UP000193218"/>
    </source>
</evidence>
<organism evidence="2 3">
    <name type="scientific">Kockovaella imperatae</name>
    <dbReference type="NCBI Taxonomy" id="4999"/>
    <lineage>
        <taxon>Eukaryota</taxon>
        <taxon>Fungi</taxon>
        <taxon>Dikarya</taxon>
        <taxon>Basidiomycota</taxon>
        <taxon>Agaricomycotina</taxon>
        <taxon>Tremellomycetes</taxon>
        <taxon>Tremellales</taxon>
        <taxon>Cuniculitremaceae</taxon>
        <taxon>Kockovaella</taxon>
    </lineage>
</organism>
<name>A0A1Y1US51_9TREE</name>
<accession>A0A1Y1US51</accession>
<dbReference type="GeneID" id="33556726"/>
<dbReference type="CDD" id="cd04301">
    <property type="entry name" value="NAT_SF"/>
    <property type="match status" value="1"/>
</dbReference>
<dbReference type="InParanoid" id="A0A1Y1US51"/>
<keyword evidence="3" id="KW-1185">Reference proteome</keyword>